<organism evidence="1">
    <name type="scientific">marine sediment metagenome</name>
    <dbReference type="NCBI Taxonomy" id="412755"/>
    <lineage>
        <taxon>unclassified sequences</taxon>
        <taxon>metagenomes</taxon>
        <taxon>ecological metagenomes</taxon>
    </lineage>
</organism>
<reference evidence="1" key="1">
    <citation type="journal article" date="2014" name="Front. Microbiol.">
        <title>High frequency of phylogenetically diverse reductive dehalogenase-homologous genes in deep subseafloor sedimentary metagenomes.</title>
        <authorList>
            <person name="Kawai M."/>
            <person name="Futagami T."/>
            <person name="Toyoda A."/>
            <person name="Takaki Y."/>
            <person name="Nishi S."/>
            <person name="Hori S."/>
            <person name="Arai W."/>
            <person name="Tsubouchi T."/>
            <person name="Morono Y."/>
            <person name="Uchiyama I."/>
            <person name="Ito T."/>
            <person name="Fujiyama A."/>
            <person name="Inagaki F."/>
            <person name="Takami H."/>
        </authorList>
    </citation>
    <scope>NUCLEOTIDE SEQUENCE</scope>
    <source>
        <strain evidence="1">Expedition CK06-06</strain>
    </source>
</reference>
<dbReference type="AlphaFoldDB" id="X1FQD8"/>
<gene>
    <name evidence="1" type="ORF">S03H2_15288</name>
</gene>
<comment type="caution">
    <text evidence="1">The sequence shown here is derived from an EMBL/GenBank/DDBJ whole genome shotgun (WGS) entry which is preliminary data.</text>
</comment>
<feature type="non-terminal residue" evidence="1">
    <location>
        <position position="1"/>
    </location>
</feature>
<sequence length="110" mass="13238">HGLYQVKFRIQIIYDITKEMKNVRNKLLDKQKESIYINLIKLLFTKNTRNFAYFSADFQLKEVFFNLLSLLKSFKDFIKGLSIVLMMKRAKTLGFWTYFIKKIISEILKI</sequence>
<protein>
    <submittedName>
        <fullName evidence="1">Uncharacterized protein</fullName>
    </submittedName>
</protein>
<proteinExistence type="predicted"/>
<evidence type="ECO:0000313" key="1">
    <source>
        <dbReference type="EMBL" id="GAH47207.1"/>
    </source>
</evidence>
<dbReference type="EMBL" id="BARU01007764">
    <property type="protein sequence ID" value="GAH47207.1"/>
    <property type="molecule type" value="Genomic_DNA"/>
</dbReference>
<name>X1FQD8_9ZZZZ</name>
<accession>X1FQD8</accession>